<gene>
    <name evidence="2" type="ORF">MENT_LOCUS20424</name>
</gene>
<dbReference type="Proteomes" id="UP000580250">
    <property type="component" value="Unassembled WGS sequence"/>
</dbReference>
<accession>A0A6V7V2D9</accession>
<evidence type="ECO:0000256" key="1">
    <source>
        <dbReference type="SAM" id="MobiDB-lite"/>
    </source>
</evidence>
<name>A0A6V7V2D9_MELEN</name>
<evidence type="ECO:0000313" key="3">
    <source>
        <dbReference type="Proteomes" id="UP000580250"/>
    </source>
</evidence>
<dbReference type="EMBL" id="CAJEWN010000148">
    <property type="protein sequence ID" value="CAD2169105.1"/>
    <property type="molecule type" value="Genomic_DNA"/>
</dbReference>
<feature type="compositionally biased region" description="Basic residues" evidence="1">
    <location>
        <begin position="1"/>
        <end position="10"/>
    </location>
</feature>
<comment type="caution">
    <text evidence="2">The sequence shown here is derived from an EMBL/GenBank/DDBJ whole genome shotgun (WGS) entry which is preliminary data.</text>
</comment>
<feature type="region of interest" description="Disordered" evidence="1">
    <location>
        <begin position="1"/>
        <end position="28"/>
    </location>
</feature>
<evidence type="ECO:0000313" key="2">
    <source>
        <dbReference type="EMBL" id="CAD2169105.1"/>
    </source>
</evidence>
<dbReference type="OrthoDB" id="10034655at2759"/>
<organism evidence="2 3">
    <name type="scientific">Meloidogyne enterolobii</name>
    <name type="common">Root-knot nematode worm</name>
    <name type="synonym">Meloidogyne mayaguensis</name>
    <dbReference type="NCBI Taxonomy" id="390850"/>
    <lineage>
        <taxon>Eukaryota</taxon>
        <taxon>Metazoa</taxon>
        <taxon>Ecdysozoa</taxon>
        <taxon>Nematoda</taxon>
        <taxon>Chromadorea</taxon>
        <taxon>Rhabditida</taxon>
        <taxon>Tylenchina</taxon>
        <taxon>Tylenchomorpha</taxon>
        <taxon>Tylenchoidea</taxon>
        <taxon>Meloidogynidae</taxon>
        <taxon>Meloidogyninae</taxon>
        <taxon>Meloidogyne</taxon>
    </lineage>
</organism>
<feature type="compositionally biased region" description="Basic residues" evidence="1">
    <location>
        <begin position="19"/>
        <end position="28"/>
    </location>
</feature>
<sequence length="98" mass="11237">MAQHKMKKKTSLPPGAKNKSMKKQSKTAKTAPKKFFFKFLFLKNLNFFEGVSSILPPKKQSAAHSIKVTSEVTRVINRKNEEMIRMVADRQQGKKTKK</sequence>
<dbReference type="AlphaFoldDB" id="A0A6V7V2D9"/>
<proteinExistence type="predicted"/>
<protein>
    <submittedName>
        <fullName evidence="2">Uncharacterized protein</fullName>
    </submittedName>
</protein>
<reference evidence="2 3" key="1">
    <citation type="submission" date="2020-08" db="EMBL/GenBank/DDBJ databases">
        <authorList>
            <person name="Koutsovoulos G."/>
            <person name="Danchin GJ E."/>
        </authorList>
    </citation>
    <scope>NUCLEOTIDE SEQUENCE [LARGE SCALE GENOMIC DNA]</scope>
</reference>